<evidence type="ECO:0000313" key="2">
    <source>
        <dbReference type="Proteomes" id="UP001638806"/>
    </source>
</evidence>
<accession>A0ACC4DB94</accession>
<dbReference type="Proteomes" id="UP001638806">
    <property type="component" value="Unassembled WGS sequence"/>
</dbReference>
<name>A0ACC4DB94_PURLI</name>
<sequence>MRMPDILHDDASGIREGYSLLGDSGESRDNDIDIKPFESTKPKIKPISIKKRGRPRKPRSNAAATEALKEDKATKSGRQMIPKSETDISGSDNMKSLRTREKNRVAADRCRLRRRQEEEKLKSRHEDLEQEHRRLLYAHSELMSETYVLKNMLMQHGNCDCQLIQNYLKESASELVAKKLKQQHSRW</sequence>
<protein>
    <submittedName>
        <fullName evidence="1">Uncharacterized protein</fullName>
    </submittedName>
</protein>
<evidence type="ECO:0000313" key="1">
    <source>
        <dbReference type="EMBL" id="KAL3952859.1"/>
    </source>
</evidence>
<dbReference type="EMBL" id="JBGNUJ010000012">
    <property type="protein sequence ID" value="KAL3952859.1"/>
    <property type="molecule type" value="Genomic_DNA"/>
</dbReference>
<organism evidence="1 2">
    <name type="scientific">Purpureocillium lilacinum</name>
    <name type="common">Paecilomyces lilacinus</name>
    <dbReference type="NCBI Taxonomy" id="33203"/>
    <lineage>
        <taxon>Eukaryota</taxon>
        <taxon>Fungi</taxon>
        <taxon>Dikarya</taxon>
        <taxon>Ascomycota</taxon>
        <taxon>Pezizomycotina</taxon>
        <taxon>Sordariomycetes</taxon>
        <taxon>Hypocreomycetidae</taxon>
        <taxon>Hypocreales</taxon>
        <taxon>Ophiocordycipitaceae</taxon>
        <taxon>Purpureocillium</taxon>
    </lineage>
</organism>
<reference evidence="1" key="1">
    <citation type="submission" date="2024-12" db="EMBL/GenBank/DDBJ databases">
        <title>Comparative genomics and development of molecular markers within Purpureocillium lilacinum and among Purpureocillium species.</title>
        <authorList>
            <person name="Yeh Z.-Y."/>
            <person name="Ni N.-T."/>
            <person name="Lo P.-H."/>
            <person name="Mushyakhwo K."/>
            <person name="Lin C.-F."/>
            <person name="Nai Y.-S."/>
        </authorList>
    </citation>
    <scope>NUCLEOTIDE SEQUENCE</scope>
    <source>
        <strain evidence="1">NCHU-NPUST-175</strain>
    </source>
</reference>
<comment type="caution">
    <text evidence="1">The sequence shown here is derived from an EMBL/GenBank/DDBJ whole genome shotgun (WGS) entry which is preliminary data.</text>
</comment>
<keyword evidence="2" id="KW-1185">Reference proteome</keyword>
<gene>
    <name evidence="1" type="ORF">ACCO45_012802</name>
</gene>
<proteinExistence type="predicted"/>